<dbReference type="EMBL" id="JAUSWP010000009">
    <property type="protein sequence ID" value="MDQ0568096.1"/>
    <property type="molecule type" value="Genomic_DNA"/>
</dbReference>
<dbReference type="PROSITE" id="PS00730">
    <property type="entry name" value="AP_NUCLEASE_F2_2"/>
    <property type="match status" value="1"/>
</dbReference>
<dbReference type="InterPro" id="IPR018246">
    <property type="entry name" value="AP_endonuc_F2_Zn_BS"/>
</dbReference>
<feature type="binding site" evidence="7">
    <location>
        <position position="150"/>
    </location>
    <ligand>
        <name>Zn(2+)</name>
        <dbReference type="ChEBI" id="CHEBI:29105"/>
        <label>1</label>
    </ligand>
</feature>
<dbReference type="InterPro" id="IPR013022">
    <property type="entry name" value="Xyl_isomerase-like_TIM-brl"/>
</dbReference>
<keyword evidence="2 7" id="KW-0479">Metal-binding</keyword>
<keyword evidence="7" id="KW-0540">Nuclease</keyword>
<accession>A0ABU0NGG8</accession>
<comment type="catalytic activity">
    <reaction evidence="7">
        <text>Endonucleolytic cleavage to 5'-phosphooligonucleotide end-products.</text>
        <dbReference type="EC" id="3.1.21.2"/>
    </reaction>
</comment>
<evidence type="ECO:0000256" key="7">
    <source>
        <dbReference type="HAMAP-Rule" id="MF_00152"/>
    </source>
</evidence>
<dbReference type="HAMAP" id="MF_00152">
    <property type="entry name" value="Nfo"/>
    <property type="match status" value="1"/>
</dbReference>
<comment type="caution">
    <text evidence="9">The sequence shown here is derived from an EMBL/GenBank/DDBJ whole genome shotgun (WGS) entry which is preliminary data.</text>
</comment>
<dbReference type="PROSITE" id="PS51432">
    <property type="entry name" value="AP_NUCLEASE_F2_4"/>
    <property type="match status" value="1"/>
</dbReference>
<feature type="binding site" evidence="7">
    <location>
        <position position="74"/>
    </location>
    <ligand>
        <name>Zn(2+)</name>
        <dbReference type="ChEBI" id="CHEBI:29105"/>
        <label>1</label>
    </ligand>
</feature>
<comment type="similarity">
    <text evidence="1 7">Belongs to the AP endonuclease 2 family.</text>
</comment>
<evidence type="ECO:0000313" key="10">
    <source>
        <dbReference type="Proteomes" id="UP001236620"/>
    </source>
</evidence>
<feature type="binding site" evidence="7">
    <location>
        <position position="218"/>
    </location>
    <ligand>
        <name>Zn(2+)</name>
        <dbReference type="ChEBI" id="CHEBI:29105"/>
        <label>2</label>
    </ligand>
</feature>
<gene>
    <name evidence="7" type="primary">nfo</name>
    <name evidence="9" type="ORF">J2Z63_000745</name>
</gene>
<dbReference type="SUPFAM" id="SSF51658">
    <property type="entry name" value="Xylose isomerase-like"/>
    <property type="match status" value="1"/>
</dbReference>
<dbReference type="Pfam" id="PF01261">
    <property type="entry name" value="AP_endonuc_2"/>
    <property type="match status" value="1"/>
</dbReference>
<dbReference type="CDD" id="cd00019">
    <property type="entry name" value="AP2Ec"/>
    <property type="match status" value="1"/>
</dbReference>
<dbReference type="InterPro" id="IPR001719">
    <property type="entry name" value="AP_endonuc_2"/>
</dbReference>
<keyword evidence="4 7" id="KW-0378">Hydrolase</keyword>
<evidence type="ECO:0000313" key="9">
    <source>
        <dbReference type="EMBL" id="MDQ0568096.1"/>
    </source>
</evidence>
<feature type="binding site" evidence="7">
    <location>
        <position position="115"/>
    </location>
    <ligand>
        <name>Zn(2+)</name>
        <dbReference type="ChEBI" id="CHEBI:29105"/>
        <label>1</label>
    </ligand>
</feature>
<dbReference type="SMART" id="SM00518">
    <property type="entry name" value="AP2Ec"/>
    <property type="match status" value="1"/>
</dbReference>
<feature type="domain" description="Xylose isomerase-like TIM barrel" evidence="8">
    <location>
        <begin position="24"/>
        <end position="275"/>
    </location>
</feature>
<name>A0ABU0NGG8_9MOLU</name>
<keyword evidence="3 7" id="KW-0227">DNA damage</keyword>
<evidence type="ECO:0000256" key="1">
    <source>
        <dbReference type="ARBA" id="ARBA00005340"/>
    </source>
</evidence>
<feature type="binding site" evidence="7">
    <location>
        <position position="150"/>
    </location>
    <ligand>
        <name>Zn(2+)</name>
        <dbReference type="ChEBI" id="CHEBI:29105"/>
        <label>2</label>
    </ligand>
</feature>
<evidence type="ECO:0000259" key="8">
    <source>
        <dbReference type="Pfam" id="PF01261"/>
    </source>
</evidence>
<dbReference type="NCBIfam" id="TIGR00587">
    <property type="entry name" value="nfo"/>
    <property type="match status" value="1"/>
</dbReference>
<reference evidence="9" key="1">
    <citation type="submission" date="2023-07" db="EMBL/GenBank/DDBJ databases">
        <title>Genomic Encyclopedia of Type Strains, Phase IV (KMG-IV): sequencing the most valuable type-strain genomes for metagenomic binning, comparative biology and taxonomic classification.</title>
        <authorList>
            <person name="Goeker M."/>
        </authorList>
    </citation>
    <scope>NUCLEOTIDE SEQUENCE [LARGE SCALE GENOMIC DNA]</scope>
    <source>
        <strain evidence="9">DSM 22019</strain>
    </source>
</reference>
<dbReference type="Proteomes" id="UP001236620">
    <property type="component" value="Unassembled WGS sequence"/>
</dbReference>
<feature type="binding site" evidence="7">
    <location>
        <position position="184"/>
    </location>
    <ligand>
        <name>Zn(2+)</name>
        <dbReference type="ChEBI" id="CHEBI:29105"/>
        <label>2</label>
    </ligand>
</feature>
<dbReference type="PROSITE" id="PS00729">
    <property type="entry name" value="AP_NUCLEASE_F2_1"/>
    <property type="match status" value="1"/>
</dbReference>
<evidence type="ECO:0000256" key="4">
    <source>
        <dbReference type="ARBA" id="ARBA00022801"/>
    </source>
</evidence>
<dbReference type="RefSeq" id="WP_307445523.1">
    <property type="nucleotide sequence ID" value="NZ_JAUSWP010000009.1"/>
</dbReference>
<keyword evidence="7" id="KW-0255">Endonuclease</keyword>
<evidence type="ECO:0000256" key="3">
    <source>
        <dbReference type="ARBA" id="ARBA00022763"/>
    </source>
</evidence>
<organism evidence="9 10">
    <name type="scientific">Mycoplasma yeatsii</name>
    <dbReference type="NCBI Taxonomy" id="51365"/>
    <lineage>
        <taxon>Bacteria</taxon>
        <taxon>Bacillati</taxon>
        <taxon>Mycoplasmatota</taxon>
        <taxon>Mollicutes</taxon>
        <taxon>Mycoplasmataceae</taxon>
        <taxon>Mycoplasma</taxon>
    </lineage>
</organism>
<dbReference type="PANTHER" id="PTHR21445:SF0">
    <property type="entry name" value="APURINIC-APYRIMIDINIC ENDONUCLEASE"/>
    <property type="match status" value="1"/>
</dbReference>
<dbReference type="EC" id="3.1.21.2" evidence="7"/>
<evidence type="ECO:0000256" key="5">
    <source>
        <dbReference type="ARBA" id="ARBA00022833"/>
    </source>
</evidence>
<sequence length="290" mass="33238">MNKPLLGSHVKMTKAGKYLIGSVEEALSYNANTFMIFTGPPQNSNRVDTNLLNIDQMHNLLKKNNINSKHLVVHGAYIINIANSVNDKTWNFGVEMLIKEVQRCEQIGIDILVLHPGSYTTGSYQNSLRQIVRALDMVSDHQMNVKIALETMSGKGTEVCYKFDDFKYIFENVKNPDKIGICLDTCHMNDAGYDIKKWDEVKKELTKHMSLDKVLCIHLNDSKNALSSHRDRHENIGYGYIGFDALCNVVWDEDFKNVPKILETPYRDDKFAPYKIEIEDLVNKKFTDRL</sequence>
<dbReference type="InterPro" id="IPR036237">
    <property type="entry name" value="Xyl_isomerase-like_sf"/>
</dbReference>
<comment type="cofactor">
    <cofactor evidence="7">
        <name>Zn(2+)</name>
        <dbReference type="ChEBI" id="CHEBI:29105"/>
    </cofactor>
    <text evidence="7">Binds 3 Zn(2+) ions.</text>
</comment>
<keyword evidence="5 7" id="KW-0862">Zinc</keyword>
<feature type="binding site" evidence="7">
    <location>
        <position position="233"/>
    </location>
    <ligand>
        <name>Zn(2+)</name>
        <dbReference type="ChEBI" id="CHEBI:29105"/>
        <label>3</label>
    </ligand>
</feature>
<dbReference type="GO" id="GO:0008833">
    <property type="term" value="F:deoxyribonuclease IV (phage-T4-induced) activity"/>
    <property type="evidence" value="ECO:0007669"/>
    <property type="project" value="UniProtKB-EC"/>
</dbReference>
<dbReference type="NCBIfam" id="NF002196">
    <property type="entry name" value="PRK01060.1-1"/>
    <property type="match status" value="1"/>
</dbReference>
<comment type="function">
    <text evidence="7">Endonuclease IV plays a role in DNA repair. It cleaves phosphodiester bonds at apurinic or apyrimidinic (AP) sites, generating a 3'-hydroxyl group and a 5'-terminal sugar phosphate.</text>
</comment>
<feature type="binding site" evidence="7">
    <location>
        <position position="187"/>
    </location>
    <ligand>
        <name>Zn(2+)</name>
        <dbReference type="ChEBI" id="CHEBI:29105"/>
        <label>3</label>
    </ligand>
</feature>
<dbReference type="PANTHER" id="PTHR21445">
    <property type="entry name" value="ENDONUCLEASE IV ENDODEOXYRIBONUCLEASE IV"/>
    <property type="match status" value="1"/>
</dbReference>
<keyword evidence="10" id="KW-1185">Reference proteome</keyword>
<evidence type="ECO:0000256" key="6">
    <source>
        <dbReference type="ARBA" id="ARBA00023204"/>
    </source>
</evidence>
<evidence type="ECO:0000256" key="2">
    <source>
        <dbReference type="ARBA" id="ARBA00022723"/>
    </source>
</evidence>
<dbReference type="Gene3D" id="3.20.20.150">
    <property type="entry name" value="Divalent-metal-dependent TIM barrel enzymes"/>
    <property type="match status" value="1"/>
</dbReference>
<protein>
    <recommendedName>
        <fullName evidence="7">Probable endonuclease 4</fullName>
        <ecNumber evidence="7">3.1.21.2</ecNumber>
    </recommendedName>
    <alternativeName>
        <fullName evidence="7">Endodeoxyribonuclease IV</fullName>
    </alternativeName>
    <alternativeName>
        <fullName evidence="7">Endonuclease IV</fullName>
    </alternativeName>
</protein>
<feature type="binding site" evidence="7">
    <location>
        <position position="263"/>
    </location>
    <ligand>
        <name>Zn(2+)</name>
        <dbReference type="ChEBI" id="CHEBI:29105"/>
        <label>2</label>
    </ligand>
</feature>
<proteinExistence type="inferred from homology"/>
<feature type="binding site" evidence="7">
    <location>
        <position position="231"/>
    </location>
    <ligand>
        <name>Zn(2+)</name>
        <dbReference type="ChEBI" id="CHEBI:29105"/>
        <label>3</label>
    </ligand>
</feature>
<keyword evidence="6 7" id="KW-0234">DNA repair</keyword>